<proteinExistence type="predicted"/>
<protein>
    <submittedName>
        <fullName evidence="3">DUF2312 domain-containing protein</fullName>
    </submittedName>
</protein>
<gene>
    <name evidence="3" type="ORF">FEZ63_07310</name>
</gene>
<feature type="domain" description="GapR-like DNA-binding" evidence="2">
    <location>
        <begin position="9"/>
        <end position="79"/>
    </location>
</feature>
<dbReference type="OrthoDB" id="9813793at2"/>
<keyword evidence="4" id="KW-1185">Reference proteome</keyword>
<feature type="coiled-coil region" evidence="1">
    <location>
        <begin position="12"/>
        <end position="39"/>
    </location>
</feature>
<evidence type="ECO:0000259" key="2">
    <source>
        <dbReference type="Pfam" id="PF10073"/>
    </source>
</evidence>
<name>A0A5N3PDN8_9HYPH</name>
<evidence type="ECO:0000313" key="4">
    <source>
        <dbReference type="Proteomes" id="UP000325684"/>
    </source>
</evidence>
<comment type="caution">
    <text evidence="3">The sequence shown here is derived from an EMBL/GenBank/DDBJ whole genome shotgun (WGS) entry which is preliminary data.</text>
</comment>
<accession>A0A5N3PDN8</accession>
<dbReference type="InterPro" id="IPR046367">
    <property type="entry name" value="GapR-like_DNA-bd"/>
</dbReference>
<keyword evidence="1" id="KW-0175">Coiled coil</keyword>
<organism evidence="3 4">
    <name type="scientific">Microvirga brassicacearum</name>
    <dbReference type="NCBI Taxonomy" id="2580413"/>
    <lineage>
        <taxon>Bacteria</taxon>
        <taxon>Pseudomonadati</taxon>
        <taxon>Pseudomonadota</taxon>
        <taxon>Alphaproteobacteria</taxon>
        <taxon>Hyphomicrobiales</taxon>
        <taxon>Methylobacteriaceae</taxon>
        <taxon>Microvirga</taxon>
    </lineage>
</organism>
<dbReference type="GO" id="GO:0003677">
    <property type="term" value="F:DNA binding"/>
    <property type="evidence" value="ECO:0007669"/>
    <property type="project" value="InterPro"/>
</dbReference>
<dbReference type="NCBIfam" id="NF010247">
    <property type="entry name" value="PRK13694.1"/>
    <property type="match status" value="1"/>
</dbReference>
<sequence>MSDSIGIAGDRIRSFVERVERIETELKDLAEAKKEILSEAKGEGFDVKVLKEIIKLRKQDQEERDEHDTLLDVYMRAMGQAEASPKAPAA</sequence>
<reference evidence="3 4" key="1">
    <citation type="journal article" date="2019" name="Microorganisms">
        <title>Genome Insights into the Novel Species Microvirga brassicacearum, a Rapeseed Endophyte with Biotechnological Potential.</title>
        <authorList>
            <person name="Jimenez-Gomez A."/>
            <person name="Saati-Santamaria Z."/>
            <person name="Igual J.M."/>
            <person name="Rivas R."/>
            <person name="Mateos P.F."/>
            <person name="Garcia-Fraile P."/>
        </authorList>
    </citation>
    <scope>NUCLEOTIDE SEQUENCE [LARGE SCALE GENOMIC DNA]</scope>
    <source>
        <strain evidence="3 4">CDVBN77</strain>
    </source>
</reference>
<dbReference type="Pfam" id="PF10073">
    <property type="entry name" value="GapR_DNA-bd"/>
    <property type="match status" value="1"/>
</dbReference>
<dbReference type="Proteomes" id="UP000325684">
    <property type="component" value="Unassembled WGS sequence"/>
</dbReference>
<dbReference type="RefSeq" id="WP_150942987.1">
    <property type="nucleotide sequence ID" value="NZ_VCMV01000012.1"/>
</dbReference>
<evidence type="ECO:0000256" key="1">
    <source>
        <dbReference type="SAM" id="Coils"/>
    </source>
</evidence>
<dbReference type="AlphaFoldDB" id="A0A5N3PDN8"/>
<dbReference type="EMBL" id="VCMV01000012">
    <property type="protein sequence ID" value="KAB0267820.1"/>
    <property type="molecule type" value="Genomic_DNA"/>
</dbReference>
<evidence type="ECO:0000313" key="3">
    <source>
        <dbReference type="EMBL" id="KAB0267820.1"/>
    </source>
</evidence>